<name>A0AC34FJ19_9BILA</name>
<protein>
    <submittedName>
        <fullName evidence="2">PiggyBac transposable element-derived protein 4 C-terminal zinc-ribbon domain-containing protein</fullName>
    </submittedName>
</protein>
<dbReference type="Proteomes" id="UP000887579">
    <property type="component" value="Unplaced"/>
</dbReference>
<reference evidence="2" key="1">
    <citation type="submission" date="2022-11" db="UniProtKB">
        <authorList>
            <consortium name="WormBaseParasite"/>
        </authorList>
    </citation>
    <scope>IDENTIFICATION</scope>
</reference>
<accession>A0AC34FJ19</accession>
<organism evidence="1 2">
    <name type="scientific">Panagrolaimus sp. ES5</name>
    <dbReference type="NCBI Taxonomy" id="591445"/>
    <lineage>
        <taxon>Eukaryota</taxon>
        <taxon>Metazoa</taxon>
        <taxon>Ecdysozoa</taxon>
        <taxon>Nematoda</taxon>
        <taxon>Chromadorea</taxon>
        <taxon>Rhabditida</taxon>
        <taxon>Tylenchina</taxon>
        <taxon>Panagrolaimomorpha</taxon>
        <taxon>Panagrolaimoidea</taxon>
        <taxon>Panagrolaimidae</taxon>
        <taxon>Panagrolaimus</taxon>
    </lineage>
</organism>
<evidence type="ECO:0000313" key="1">
    <source>
        <dbReference type="Proteomes" id="UP000887579"/>
    </source>
</evidence>
<proteinExistence type="predicted"/>
<evidence type="ECO:0000313" key="2">
    <source>
        <dbReference type="WBParaSite" id="ES5_v2.g17236.t1"/>
    </source>
</evidence>
<dbReference type="WBParaSite" id="ES5_v2.g17236.t1">
    <property type="protein sequence ID" value="ES5_v2.g17236.t1"/>
    <property type="gene ID" value="ES5_v2.g17236"/>
</dbReference>
<sequence>MTSNLKDNINLANTLRNVAKILSGIAEELEHDTNRLILNDVSYKEVEANNDVISTKESQSIFDIDTDPTQECSETDKMISNDEDLGRGIDLRQACEQPIVKEVGQLPDLYYEKGRPWGSTIIKFDKCRLVKYQKRNKFGVSKFWCKKCDLILCVKNYIPCMYGEKVEVTDIFRESNYS</sequence>